<evidence type="ECO:0000256" key="10">
    <source>
        <dbReference type="ARBA" id="ARBA00023235"/>
    </source>
</evidence>
<feature type="domain" description="Glucose-methanol-choline oxidoreductase C-terminal" evidence="16">
    <location>
        <begin position="467"/>
        <end position="521"/>
    </location>
</feature>
<keyword evidence="18" id="KW-1185">Reference proteome</keyword>
<evidence type="ECO:0000256" key="9">
    <source>
        <dbReference type="ARBA" id="ARBA00023221"/>
    </source>
</evidence>
<dbReference type="OrthoDB" id="9798604at2"/>
<keyword evidence="8" id="KW-1207">Sterol metabolism</keyword>
<dbReference type="EMBL" id="CP011502">
    <property type="protein sequence ID" value="ALX06222.1"/>
    <property type="molecule type" value="Genomic_DNA"/>
</dbReference>
<evidence type="ECO:0000256" key="1">
    <source>
        <dbReference type="ARBA" id="ARBA00001974"/>
    </source>
</evidence>
<keyword evidence="5" id="KW-0274">FAD</keyword>
<dbReference type="SUPFAM" id="SSF51905">
    <property type="entry name" value="FAD/NAD(P)-binding domain"/>
    <property type="match status" value="1"/>
</dbReference>
<evidence type="ECO:0000259" key="16">
    <source>
        <dbReference type="Pfam" id="PF05199"/>
    </source>
</evidence>
<proteinExistence type="inferred from homology"/>
<keyword evidence="6" id="KW-0560">Oxidoreductase</keyword>
<gene>
    <name evidence="17" type="ORF">AERYTH_16725</name>
</gene>
<dbReference type="GO" id="GO:0016995">
    <property type="term" value="F:cholesterol oxidase activity"/>
    <property type="evidence" value="ECO:0007669"/>
    <property type="project" value="UniProtKB-EC"/>
</dbReference>
<dbReference type="GO" id="GO:0008203">
    <property type="term" value="P:cholesterol metabolic process"/>
    <property type="evidence" value="ECO:0007669"/>
    <property type="project" value="UniProtKB-KW"/>
</dbReference>
<dbReference type="PANTHER" id="PTHR47470">
    <property type="entry name" value="CHOLESTEROL OXIDASE"/>
    <property type="match status" value="1"/>
</dbReference>
<evidence type="ECO:0000256" key="13">
    <source>
        <dbReference type="ARBA" id="ARBA00049723"/>
    </source>
</evidence>
<comment type="pathway">
    <text evidence="12">Steroid metabolism; cholesterol degradation.</text>
</comment>
<keyword evidence="9" id="KW-0753">Steroid metabolism</keyword>
<sequence>MSAVSQSTPSAASRRTVLAAGGVAAVAATIGASARPASARVRLTREQRRVVIIGSGFGGAVTALRLTQAGVPVTLLEQGRRWPSGPNSDTFPTVKTIDQRALFYGSAPRLFGRPVSLAPYAGLFNTLLGPTMSIMSGVGYGGGSLTYQGMSLQPSRAVFEHEFPAALDYDEMAGHYRTVARMLSVATAPDALVESPNYATSREFKRRAEAAGFEVERIPMPIDWSFALRELKGEMKPSYTNGDLGFGVNNGGKQSLDVTYLRAAEATGLLEVRLLHRVDAVARTSTGAWQVELTRTDERGTPLEQQVITTPTLVMGAGSGGTSRMLVRAKATGRIPDLPDATGRGFGTNADRIYVWTSLLGGFPTPQGGPVVFGSKDWSDPATANTVIQASIPPVGIAGLDLDLRSTMMVAYGVSRERGRFVYNPLTDDVALSWRYEGDRDLQTKAIAPRVAAIAGLDTLLVDTNALVPSTWHPMGGMNMGDACDHEGRVKGQRGLYVLDGALLPGSAAACNPSMTIAAVAERAMSRIVRDDVGSII</sequence>
<dbReference type="PROSITE" id="PS51318">
    <property type="entry name" value="TAT"/>
    <property type="match status" value="1"/>
</dbReference>
<dbReference type="Gene3D" id="3.50.50.60">
    <property type="entry name" value="FAD/NAD(P)-binding domain"/>
    <property type="match status" value="1"/>
</dbReference>
<comment type="similarity">
    <text evidence="2">Belongs to the GMC oxidoreductase family.</text>
</comment>
<evidence type="ECO:0000256" key="8">
    <source>
        <dbReference type="ARBA" id="ARBA00023166"/>
    </source>
</evidence>
<dbReference type="InterPro" id="IPR006311">
    <property type="entry name" value="TAT_signal"/>
</dbReference>
<dbReference type="STRING" id="2041.AERYTH_16725"/>
<evidence type="ECO:0000256" key="4">
    <source>
        <dbReference type="ARBA" id="ARBA00022630"/>
    </source>
</evidence>
<dbReference type="PANTHER" id="PTHR47470:SF1">
    <property type="entry name" value="FAD-DEPENDENT OXIDOREDUCTASE 2 FAD BINDING DOMAIN-CONTAINING PROTEIN"/>
    <property type="match status" value="1"/>
</dbReference>
<evidence type="ECO:0000256" key="11">
    <source>
        <dbReference type="ARBA" id="ARBA00038856"/>
    </source>
</evidence>
<dbReference type="InterPro" id="IPR036188">
    <property type="entry name" value="FAD/NAD-bd_sf"/>
</dbReference>
<dbReference type="PATRIC" id="fig|2041.4.peg.3497"/>
<evidence type="ECO:0000256" key="6">
    <source>
        <dbReference type="ARBA" id="ARBA00023002"/>
    </source>
</evidence>
<dbReference type="RefSeq" id="WP_067860943.1">
    <property type="nucleotide sequence ID" value="NZ_CP011502.1"/>
</dbReference>
<dbReference type="Gene3D" id="3.30.410.10">
    <property type="entry name" value="Cholesterol Oxidase, domain 2"/>
    <property type="match status" value="1"/>
</dbReference>
<evidence type="ECO:0000256" key="14">
    <source>
        <dbReference type="ARBA" id="ARBA00049744"/>
    </source>
</evidence>
<keyword evidence="7" id="KW-0443">Lipid metabolism</keyword>
<dbReference type="KEGG" id="aer:AERYTH_16725"/>
<dbReference type="SUPFAM" id="SSF54373">
    <property type="entry name" value="FAD-linked reductases, C-terminal domain"/>
    <property type="match status" value="1"/>
</dbReference>
<evidence type="ECO:0000313" key="18">
    <source>
        <dbReference type="Proteomes" id="UP000067689"/>
    </source>
</evidence>
<comment type="cofactor">
    <cofactor evidence="1">
        <name>FAD</name>
        <dbReference type="ChEBI" id="CHEBI:57692"/>
    </cofactor>
</comment>
<organism evidence="17 18">
    <name type="scientific">Aeromicrobium erythreum</name>
    <dbReference type="NCBI Taxonomy" id="2041"/>
    <lineage>
        <taxon>Bacteria</taxon>
        <taxon>Bacillati</taxon>
        <taxon>Actinomycetota</taxon>
        <taxon>Actinomycetes</taxon>
        <taxon>Propionibacteriales</taxon>
        <taxon>Nocardioidaceae</taxon>
        <taxon>Aeromicrobium</taxon>
    </lineage>
</organism>
<dbReference type="Pfam" id="PF05199">
    <property type="entry name" value="GMC_oxred_C"/>
    <property type="match status" value="1"/>
</dbReference>
<dbReference type="InterPro" id="IPR052542">
    <property type="entry name" value="Cholesterol_Oxidase"/>
</dbReference>
<dbReference type="EC" id="5.3.3.1" evidence="11"/>
<dbReference type="InterPro" id="IPR007867">
    <property type="entry name" value="GMC_OxRtase_C"/>
</dbReference>
<accession>A0A0U4CEB4</accession>
<evidence type="ECO:0000256" key="15">
    <source>
        <dbReference type="ARBA" id="ARBA00049778"/>
    </source>
</evidence>
<dbReference type="Pfam" id="PF13450">
    <property type="entry name" value="NAD_binding_8"/>
    <property type="match status" value="1"/>
</dbReference>
<dbReference type="GO" id="GO:0004769">
    <property type="term" value="F:steroid Delta-isomerase activity"/>
    <property type="evidence" value="ECO:0007669"/>
    <property type="project" value="UniProtKB-EC"/>
</dbReference>
<reference evidence="17 18" key="1">
    <citation type="journal article" date="1991" name="Int. J. Syst. Bacteriol.">
        <title>Description of the erythromycin-producing bacterium Arthrobacter sp. strain NRRL B-3381 as Aeromicrobium erythreum gen. nov., sp. nov.</title>
        <authorList>
            <person name="Miller E.S."/>
            <person name="Woese C.R."/>
            <person name="Brenner S."/>
        </authorList>
    </citation>
    <scope>NUCLEOTIDE SEQUENCE [LARGE SCALE GENOMIC DNA]</scope>
    <source>
        <strain evidence="17 18">AR18</strain>
    </source>
</reference>
<keyword evidence="10" id="KW-0413">Isomerase</keyword>
<keyword evidence="3" id="KW-0153">Cholesterol metabolism</keyword>
<protein>
    <recommendedName>
        <fullName evidence="14">Cholesterol oxidase</fullName>
        <ecNumber evidence="13">1.1.3.6</ecNumber>
        <ecNumber evidence="11">5.3.3.1</ecNumber>
    </recommendedName>
    <alternativeName>
        <fullName evidence="15">Cholesterol isomerase</fullName>
    </alternativeName>
</protein>
<name>A0A0U4CEB4_9ACTN</name>
<keyword evidence="4" id="KW-0285">Flavoprotein</keyword>
<evidence type="ECO:0000256" key="2">
    <source>
        <dbReference type="ARBA" id="ARBA00010790"/>
    </source>
</evidence>
<evidence type="ECO:0000256" key="3">
    <source>
        <dbReference type="ARBA" id="ARBA00022548"/>
    </source>
</evidence>
<dbReference type="EC" id="1.1.3.6" evidence="13"/>
<evidence type="ECO:0000256" key="12">
    <source>
        <dbReference type="ARBA" id="ARBA00049645"/>
    </source>
</evidence>
<evidence type="ECO:0000256" key="7">
    <source>
        <dbReference type="ARBA" id="ARBA00023098"/>
    </source>
</evidence>
<dbReference type="Proteomes" id="UP000067689">
    <property type="component" value="Chromosome"/>
</dbReference>
<evidence type="ECO:0000256" key="5">
    <source>
        <dbReference type="ARBA" id="ARBA00022827"/>
    </source>
</evidence>
<dbReference type="AlphaFoldDB" id="A0A0U4CEB4"/>
<evidence type="ECO:0000313" key="17">
    <source>
        <dbReference type="EMBL" id="ALX06222.1"/>
    </source>
</evidence>